<dbReference type="SUPFAM" id="SSF56672">
    <property type="entry name" value="DNA/RNA polymerases"/>
    <property type="match status" value="1"/>
</dbReference>
<dbReference type="PROSITE" id="PS50878">
    <property type="entry name" value="RT_POL"/>
    <property type="match status" value="1"/>
</dbReference>
<feature type="domain" description="Reverse transcriptase" evidence="1">
    <location>
        <begin position="114"/>
        <end position="383"/>
    </location>
</feature>
<reference evidence="2" key="1">
    <citation type="journal article" date="2023" name="G3 (Bethesda)">
        <title>Whole genome assemblies of Zophobas morio and Tenebrio molitor.</title>
        <authorList>
            <person name="Kaur S."/>
            <person name="Stinson S.A."/>
            <person name="diCenzo G.C."/>
        </authorList>
    </citation>
    <scope>NUCLEOTIDE SEQUENCE</scope>
    <source>
        <strain evidence="2">QUZm001</strain>
    </source>
</reference>
<dbReference type="Proteomes" id="UP001168821">
    <property type="component" value="Unassembled WGS sequence"/>
</dbReference>
<dbReference type="Gene3D" id="3.30.70.270">
    <property type="match status" value="1"/>
</dbReference>
<dbReference type="CDD" id="cd01650">
    <property type="entry name" value="RT_nLTR_like"/>
    <property type="match status" value="1"/>
</dbReference>
<dbReference type="GO" id="GO:0071897">
    <property type="term" value="P:DNA biosynthetic process"/>
    <property type="evidence" value="ECO:0007669"/>
    <property type="project" value="UniProtKB-ARBA"/>
</dbReference>
<evidence type="ECO:0000313" key="3">
    <source>
        <dbReference type="Proteomes" id="UP001168821"/>
    </source>
</evidence>
<dbReference type="EMBL" id="JALNTZ010000006">
    <property type="protein sequence ID" value="KAJ3648196.1"/>
    <property type="molecule type" value="Genomic_DNA"/>
</dbReference>
<protein>
    <recommendedName>
        <fullName evidence="1">Reverse transcriptase domain-containing protein</fullName>
    </recommendedName>
</protein>
<keyword evidence="3" id="KW-1185">Reference proteome</keyword>
<dbReference type="InterPro" id="IPR043128">
    <property type="entry name" value="Rev_trsase/Diguanyl_cyclase"/>
</dbReference>
<gene>
    <name evidence="2" type="ORF">Zmor_020017</name>
</gene>
<dbReference type="InterPro" id="IPR000477">
    <property type="entry name" value="RT_dom"/>
</dbReference>
<name>A0AA38I2L0_9CUCU</name>
<dbReference type="InterPro" id="IPR043502">
    <property type="entry name" value="DNA/RNA_pol_sf"/>
</dbReference>
<proteinExistence type="predicted"/>
<evidence type="ECO:0000313" key="2">
    <source>
        <dbReference type="EMBL" id="KAJ3648196.1"/>
    </source>
</evidence>
<dbReference type="AlphaFoldDB" id="A0AA38I2L0"/>
<sequence>MDELEKDNKNNVKLYQYIRKQNRKQTIVNIDSKDWEKHFQKLLRRDYDADIMDQNQIVYRDTSDEQYLPTKEEYFNVLKCLKMNKEGGIDGIVNEMFKYGGQILEEKMYELITSIWITEKMPREWDTGIIIPILKKGKPHLCTNYRGISLLNAAYKLLTSLINKKLQEITETEVGEYQYGFRRGRSTIDAIHSMNQIIEKCCEHNINIHILFVDFKQAFDSINRDAMVQDMEKMGIPRKLINLVRMCIKNSKAVVAAKNGNSEEFAFNAGVRQGDGMSATLFNIVMDRIVKNTHAEGTIINKSVQIIAYADDLALIARDKESLSKLLAVITNEASKRGLDINVEKTKYLSTSKRQEGRDKKEIVIGNFKFEIVENFRYLGSIIDNEGKRQVEITQRIQSGHRAYFKYSSIMKSSRISKDTKLRVYKAAIRSVVTYAAETMSLTRDAEEKMSRFERKIVRRIMGMKKIQDQEYRTLMNHEIEDILKGENIVRAIKARRIRWYGHLKRMEKNKHARKITEWNPDNNRSRGRPKIRWEDQVRKDLSMLDIQEWSKKIQDRTQWKEIVEQAKTYRQL</sequence>
<evidence type="ECO:0000259" key="1">
    <source>
        <dbReference type="PROSITE" id="PS50878"/>
    </source>
</evidence>
<comment type="caution">
    <text evidence="2">The sequence shown here is derived from an EMBL/GenBank/DDBJ whole genome shotgun (WGS) entry which is preliminary data.</text>
</comment>
<dbReference type="PANTHER" id="PTHR47027:SF20">
    <property type="entry name" value="REVERSE TRANSCRIPTASE-LIKE PROTEIN WITH RNA-DIRECTED DNA POLYMERASE DOMAIN"/>
    <property type="match status" value="1"/>
</dbReference>
<dbReference type="Pfam" id="PF00078">
    <property type="entry name" value="RVT_1"/>
    <property type="match status" value="1"/>
</dbReference>
<dbReference type="PANTHER" id="PTHR47027">
    <property type="entry name" value="REVERSE TRANSCRIPTASE DOMAIN-CONTAINING PROTEIN"/>
    <property type="match status" value="1"/>
</dbReference>
<organism evidence="2 3">
    <name type="scientific">Zophobas morio</name>
    <dbReference type="NCBI Taxonomy" id="2755281"/>
    <lineage>
        <taxon>Eukaryota</taxon>
        <taxon>Metazoa</taxon>
        <taxon>Ecdysozoa</taxon>
        <taxon>Arthropoda</taxon>
        <taxon>Hexapoda</taxon>
        <taxon>Insecta</taxon>
        <taxon>Pterygota</taxon>
        <taxon>Neoptera</taxon>
        <taxon>Endopterygota</taxon>
        <taxon>Coleoptera</taxon>
        <taxon>Polyphaga</taxon>
        <taxon>Cucujiformia</taxon>
        <taxon>Tenebrionidae</taxon>
        <taxon>Zophobas</taxon>
    </lineage>
</organism>
<accession>A0AA38I2L0</accession>